<dbReference type="GO" id="GO:0000725">
    <property type="term" value="P:recombinational repair"/>
    <property type="evidence" value="ECO:0007669"/>
    <property type="project" value="TreeGrafter"/>
</dbReference>
<dbReference type="PANTHER" id="PTHR11070">
    <property type="entry name" value="UVRD / RECB / PCRA DNA HELICASE FAMILY MEMBER"/>
    <property type="match status" value="1"/>
</dbReference>
<dbReference type="AlphaFoldDB" id="A0A1T4LGY6"/>
<keyword evidence="8 16" id="KW-0067">ATP-binding</keyword>
<dbReference type="InterPro" id="IPR011604">
    <property type="entry name" value="PDDEXK-like_dom_sf"/>
</dbReference>
<dbReference type="GO" id="GO:0003677">
    <property type="term" value="F:DNA binding"/>
    <property type="evidence" value="ECO:0007669"/>
    <property type="project" value="UniProtKB-KW"/>
</dbReference>
<evidence type="ECO:0000256" key="12">
    <source>
        <dbReference type="ARBA" id="ARBA00034617"/>
    </source>
</evidence>
<evidence type="ECO:0000256" key="15">
    <source>
        <dbReference type="ARBA" id="ARBA00048988"/>
    </source>
</evidence>
<dbReference type="InterPro" id="IPR038726">
    <property type="entry name" value="PDDEXK_AddAB-type"/>
</dbReference>
<evidence type="ECO:0000256" key="6">
    <source>
        <dbReference type="ARBA" id="ARBA00022806"/>
    </source>
</evidence>
<dbReference type="InterPro" id="IPR000212">
    <property type="entry name" value="DNA_helicase_UvrD/REP"/>
</dbReference>
<dbReference type="Proteomes" id="UP000190102">
    <property type="component" value="Unassembled WGS sequence"/>
</dbReference>
<evidence type="ECO:0000256" key="13">
    <source>
        <dbReference type="ARBA" id="ARBA00034808"/>
    </source>
</evidence>
<dbReference type="GO" id="GO:0005829">
    <property type="term" value="C:cytosol"/>
    <property type="evidence" value="ECO:0007669"/>
    <property type="project" value="TreeGrafter"/>
</dbReference>
<dbReference type="CDD" id="cd17932">
    <property type="entry name" value="DEXQc_UvrD"/>
    <property type="match status" value="1"/>
</dbReference>
<feature type="binding site" evidence="16">
    <location>
        <begin position="34"/>
        <end position="41"/>
    </location>
    <ligand>
        <name>ATP</name>
        <dbReference type="ChEBI" id="CHEBI:30616"/>
    </ligand>
</feature>
<keyword evidence="20" id="KW-1185">Reference proteome</keyword>
<dbReference type="GO" id="GO:0005524">
    <property type="term" value="F:ATP binding"/>
    <property type="evidence" value="ECO:0007669"/>
    <property type="project" value="UniProtKB-UniRule"/>
</dbReference>
<dbReference type="Gene3D" id="1.10.10.160">
    <property type="match status" value="1"/>
</dbReference>
<dbReference type="Pfam" id="PF13361">
    <property type="entry name" value="UvrD_C"/>
    <property type="match status" value="2"/>
</dbReference>
<dbReference type="PANTHER" id="PTHR11070:SF2">
    <property type="entry name" value="ATP-DEPENDENT DNA HELICASE SRS2"/>
    <property type="match status" value="1"/>
</dbReference>
<dbReference type="InterPro" id="IPR013986">
    <property type="entry name" value="DExx_box_DNA_helicase_dom_sf"/>
</dbReference>
<keyword evidence="2" id="KW-0540">Nuclease</keyword>
<name>A0A1T4LGY6_9BACT</name>
<sequence>MNKLTTDFKAVYQRLNQAQRRAVDTVEGPVLVIAGPGTGKTEILAARIANILLTTDALPENILCLTYTDAGTVAMRSRLLQFIGPNAYRVDIFTFHAFCNLVIQEQADHFGLRNLTTISELEQFRYVREIIDAFPHDHPLTRSTGDLHFEADRLLALYEIMKKEDWSSAWLAERVDAYAATLADSPEFLYKRQTKGPDGTVYKKGDLNERKLREELRKLEQVKAAAASFDDYQRLLQERGRYDFADMILWCIAAFKQSSDLLATYQERYLYLLVDEFQDTSGSQFELLLQLADYWDAPNLFVVGDDDQSIFRFQGASVENIRRFAARYQESLATVTLTDNHRSSQLILDGAAGLISRNLERLSSDKQLVAMNPEVATLPEPPELVGYATTAHETVAVANRIAALLDQGVLPEQIAVIYRNHSQSDEIIRFLTSRGVAVQTRRRADILQEPLILKLLTVLRYLAAELERPHSGERLLFEILHEAWFEVPPLALARLSVEIARQRTEKKPCYWREQLPVRGMDRGQQGLFPASDDLHLRRAGETVEELLRDAATMTLQELLHHVITRLGILAQALSAHERVWHLELLNTLFDFVREETAKVTMSLSELLAMLADMQQQGISLPVEKLSYTGAGVNFLTAHGSKGLQFDYVFMLGCTRSVWDSASRNRTYKLPPTVWSGPAGSEEEESRRLFYVAMTRARKQLLVSWPERDNKEKELEKSRFVAELAEGGVAGLQQVVLADEELLAFGSSVLQAAPARLPSSFVDDSFVDSLLQKYSLSVTHLNSYLRCPVSFYFNTLLRVPAPMSAALTFGSGVHHALEQIFRKMKNDPARRFPGVATFVDDFRWFMQKHEAGFTPAEFRRRLEYGEAILPGFHEAHHRSWKHDALVEYPFRNILMDGVPLNGKLDMLEFSGSHVTVVDYKTGNPVKARKKLNPPDPEKVEKALAEGKEPSDDDLLGGDYWRQAVFYRILVEHEPRRNWIMSAARFEFVEPEKDTGEYKSARFEVSDDEVAQVRQQIKEVYAKIQAKEFHVGCNKPECEWCSFVKRLAPCS</sequence>
<accession>A0A1T4LGY6</accession>
<keyword evidence="10" id="KW-0234">DNA repair</keyword>
<evidence type="ECO:0000313" key="20">
    <source>
        <dbReference type="Proteomes" id="UP000190102"/>
    </source>
</evidence>
<keyword evidence="11" id="KW-0413">Isomerase</keyword>
<evidence type="ECO:0000256" key="7">
    <source>
        <dbReference type="ARBA" id="ARBA00022839"/>
    </source>
</evidence>
<dbReference type="PROSITE" id="PS51198">
    <property type="entry name" value="UVRD_HELICASE_ATP_BIND"/>
    <property type="match status" value="1"/>
</dbReference>
<dbReference type="STRING" id="115783.SAMN02745119_00895"/>
<keyword evidence="9" id="KW-0238">DNA-binding</keyword>
<keyword evidence="3 16" id="KW-0547">Nucleotide-binding</keyword>
<organism evidence="19 20">
    <name type="scientific">Trichlorobacter thiogenes</name>
    <dbReference type="NCBI Taxonomy" id="115783"/>
    <lineage>
        <taxon>Bacteria</taxon>
        <taxon>Pseudomonadati</taxon>
        <taxon>Thermodesulfobacteriota</taxon>
        <taxon>Desulfuromonadia</taxon>
        <taxon>Geobacterales</taxon>
        <taxon>Geobacteraceae</taxon>
        <taxon>Trichlorobacter</taxon>
    </lineage>
</organism>
<protein>
    <recommendedName>
        <fullName evidence="13">DNA 3'-5' helicase</fullName>
        <ecNumber evidence="13">5.6.2.4</ecNumber>
    </recommendedName>
    <alternativeName>
        <fullName evidence="14">DNA 3'-5' helicase II</fullName>
    </alternativeName>
</protein>
<reference evidence="20" key="1">
    <citation type="submission" date="2017-02" db="EMBL/GenBank/DDBJ databases">
        <authorList>
            <person name="Varghese N."/>
            <person name="Submissions S."/>
        </authorList>
    </citation>
    <scope>NUCLEOTIDE SEQUENCE [LARGE SCALE GENOMIC DNA]</scope>
    <source>
        <strain evidence="20">ATCC BAA-34</strain>
    </source>
</reference>
<dbReference type="Gene3D" id="3.90.320.10">
    <property type="match status" value="1"/>
</dbReference>
<dbReference type="InterPro" id="IPR027417">
    <property type="entry name" value="P-loop_NTPase"/>
</dbReference>
<evidence type="ECO:0000256" key="2">
    <source>
        <dbReference type="ARBA" id="ARBA00022722"/>
    </source>
</evidence>
<dbReference type="Pfam" id="PF00580">
    <property type="entry name" value="UvrD-helicase"/>
    <property type="match status" value="1"/>
</dbReference>
<dbReference type="EMBL" id="FUWR01000003">
    <property type="protein sequence ID" value="SJZ53868.1"/>
    <property type="molecule type" value="Genomic_DNA"/>
</dbReference>
<evidence type="ECO:0000259" key="18">
    <source>
        <dbReference type="PROSITE" id="PS51217"/>
    </source>
</evidence>
<evidence type="ECO:0000256" key="3">
    <source>
        <dbReference type="ARBA" id="ARBA00022741"/>
    </source>
</evidence>
<keyword evidence="4" id="KW-0227">DNA damage</keyword>
<comment type="similarity">
    <text evidence="1">Belongs to the helicase family. UvrD subfamily.</text>
</comment>
<evidence type="ECO:0000256" key="9">
    <source>
        <dbReference type="ARBA" id="ARBA00023125"/>
    </source>
</evidence>
<feature type="domain" description="UvrD-like helicase C-terminal" evidence="18">
    <location>
        <begin position="345"/>
        <end position="642"/>
    </location>
</feature>
<dbReference type="RefSeq" id="WP_078789180.1">
    <property type="nucleotide sequence ID" value="NZ_FUWR01000003.1"/>
</dbReference>
<keyword evidence="5 16" id="KW-0378">Hydrolase</keyword>
<dbReference type="PROSITE" id="PS51217">
    <property type="entry name" value="UVRD_HELICASE_CTER"/>
    <property type="match status" value="1"/>
</dbReference>
<dbReference type="InterPro" id="IPR014017">
    <property type="entry name" value="DNA_helicase_UvrD-like_C"/>
</dbReference>
<evidence type="ECO:0000256" key="11">
    <source>
        <dbReference type="ARBA" id="ARBA00023235"/>
    </source>
</evidence>
<evidence type="ECO:0000256" key="8">
    <source>
        <dbReference type="ARBA" id="ARBA00022840"/>
    </source>
</evidence>
<evidence type="ECO:0000259" key="17">
    <source>
        <dbReference type="PROSITE" id="PS51198"/>
    </source>
</evidence>
<keyword evidence="6 16" id="KW-0347">Helicase</keyword>
<comment type="catalytic activity">
    <reaction evidence="12">
        <text>Couples ATP hydrolysis with the unwinding of duplex DNA by translocating in the 3'-5' direction.</text>
        <dbReference type="EC" id="5.6.2.4"/>
    </reaction>
</comment>
<evidence type="ECO:0000256" key="14">
    <source>
        <dbReference type="ARBA" id="ARBA00034923"/>
    </source>
</evidence>
<dbReference type="GO" id="GO:0043138">
    <property type="term" value="F:3'-5' DNA helicase activity"/>
    <property type="evidence" value="ECO:0007669"/>
    <property type="project" value="UniProtKB-EC"/>
</dbReference>
<proteinExistence type="inferred from homology"/>
<dbReference type="InterPro" id="IPR014016">
    <property type="entry name" value="UvrD-like_ATP-bd"/>
</dbReference>
<feature type="domain" description="UvrD-like helicase ATP-binding" evidence="17">
    <location>
        <begin position="13"/>
        <end position="344"/>
    </location>
</feature>
<keyword evidence="7" id="KW-0269">Exonuclease</keyword>
<evidence type="ECO:0000256" key="1">
    <source>
        <dbReference type="ARBA" id="ARBA00009922"/>
    </source>
</evidence>
<evidence type="ECO:0000313" key="19">
    <source>
        <dbReference type="EMBL" id="SJZ53868.1"/>
    </source>
</evidence>
<dbReference type="EC" id="5.6.2.4" evidence="13"/>
<evidence type="ECO:0000256" key="16">
    <source>
        <dbReference type="PROSITE-ProRule" id="PRU00560"/>
    </source>
</evidence>
<comment type="catalytic activity">
    <reaction evidence="15">
        <text>ATP + H2O = ADP + phosphate + H(+)</text>
        <dbReference type="Rhea" id="RHEA:13065"/>
        <dbReference type="ChEBI" id="CHEBI:15377"/>
        <dbReference type="ChEBI" id="CHEBI:15378"/>
        <dbReference type="ChEBI" id="CHEBI:30616"/>
        <dbReference type="ChEBI" id="CHEBI:43474"/>
        <dbReference type="ChEBI" id="CHEBI:456216"/>
        <dbReference type="EC" id="5.6.2.4"/>
    </reaction>
</comment>
<dbReference type="Gene3D" id="1.10.486.10">
    <property type="entry name" value="PCRA, domain 4"/>
    <property type="match status" value="1"/>
</dbReference>
<gene>
    <name evidence="19" type="ORF">SAMN02745119_00895</name>
</gene>
<dbReference type="SUPFAM" id="SSF52540">
    <property type="entry name" value="P-loop containing nucleoside triphosphate hydrolases"/>
    <property type="match status" value="1"/>
</dbReference>
<dbReference type="Gene3D" id="3.40.50.300">
    <property type="entry name" value="P-loop containing nucleotide triphosphate hydrolases"/>
    <property type="match status" value="3"/>
</dbReference>
<evidence type="ECO:0000256" key="10">
    <source>
        <dbReference type="ARBA" id="ARBA00023204"/>
    </source>
</evidence>
<evidence type="ECO:0000256" key="5">
    <source>
        <dbReference type="ARBA" id="ARBA00022801"/>
    </source>
</evidence>
<dbReference type="Pfam" id="PF12705">
    <property type="entry name" value="PDDEXK_1"/>
    <property type="match status" value="1"/>
</dbReference>
<dbReference type="GO" id="GO:0004527">
    <property type="term" value="F:exonuclease activity"/>
    <property type="evidence" value="ECO:0007669"/>
    <property type="project" value="UniProtKB-KW"/>
</dbReference>
<dbReference type="OrthoDB" id="9810135at2"/>
<evidence type="ECO:0000256" key="4">
    <source>
        <dbReference type="ARBA" id="ARBA00022763"/>
    </source>
</evidence>